<evidence type="ECO:0000256" key="1">
    <source>
        <dbReference type="SAM" id="Phobius"/>
    </source>
</evidence>
<keyword evidence="3" id="KW-1185">Reference proteome</keyword>
<evidence type="ECO:0000313" key="2">
    <source>
        <dbReference type="EMBL" id="GIX60622.1"/>
    </source>
</evidence>
<evidence type="ECO:0000313" key="3">
    <source>
        <dbReference type="Proteomes" id="UP001497744"/>
    </source>
</evidence>
<keyword evidence="1" id="KW-1133">Transmembrane helix</keyword>
<accession>A0AAV4LL02</accession>
<sequence>MSAGQGKDLKQPPDNLKAALDWVICMSGNYGDDSAYSKGQEAVKKLAAQVKNLMFGISVSGAHIEAFLSGDISGNVGTYAPITSFGLGLKALIDKDNGMGKSYKYFYGDDNPSSNVDDNIAKMLIGMVPLLFFGIGFLFYMCRQDGGRWSKRRFLSGPFKIFLTAVGFNIEQLNGTKRGYEAVRSGLVNFDEFRHAVSSSTFYDFLKKVVEETKKSLNSNPNLVPLGALYLFTYQYLKKHKSATLTTTDDGIPKSDDELSSLLQNIGEAVKSPQLGSLTTLSKAYSTLSDAIATAMNTPDPVEESSVAGPVTGTLVTAGLLGGGSAVYFNVAGLGTFLRGILRIP</sequence>
<comment type="caution">
    <text evidence="2">The sequence shown here is derived from an EMBL/GenBank/DDBJ whole genome shotgun (WGS) entry which is preliminary data.</text>
</comment>
<dbReference type="RefSeq" id="XP_067712693.1">
    <property type="nucleotide sequence ID" value="XM_067856592.1"/>
</dbReference>
<dbReference type="Proteomes" id="UP001497744">
    <property type="component" value="Unassembled WGS sequence"/>
</dbReference>
<gene>
    <name evidence="2" type="ORF">BcabD6B2_00570</name>
</gene>
<reference evidence="2 3" key="1">
    <citation type="submission" date="2021-06" db="EMBL/GenBank/DDBJ databases">
        <title>Genome sequence of Babesia caballi.</title>
        <authorList>
            <person name="Yamagishi J."/>
            <person name="Kidaka T."/>
            <person name="Ochi A."/>
        </authorList>
    </citation>
    <scope>NUCLEOTIDE SEQUENCE [LARGE SCALE GENOMIC DNA]</scope>
    <source>
        <strain evidence="2">USDA-D6B2</strain>
    </source>
</reference>
<dbReference type="AlphaFoldDB" id="A0AAV4LL02"/>
<organism evidence="2 3">
    <name type="scientific">Babesia caballi</name>
    <dbReference type="NCBI Taxonomy" id="5871"/>
    <lineage>
        <taxon>Eukaryota</taxon>
        <taxon>Sar</taxon>
        <taxon>Alveolata</taxon>
        <taxon>Apicomplexa</taxon>
        <taxon>Aconoidasida</taxon>
        <taxon>Piroplasmida</taxon>
        <taxon>Babesiidae</taxon>
        <taxon>Babesia</taxon>
    </lineage>
</organism>
<keyword evidence="1" id="KW-0812">Transmembrane</keyword>
<name>A0AAV4LL02_BABCB</name>
<feature type="transmembrane region" description="Helical" evidence="1">
    <location>
        <begin position="123"/>
        <end position="142"/>
    </location>
</feature>
<dbReference type="EMBL" id="BPLF01000001">
    <property type="protein sequence ID" value="GIX60622.1"/>
    <property type="molecule type" value="Genomic_DNA"/>
</dbReference>
<protein>
    <submittedName>
        <fullName evidence="2">Variant erythrocyte surface antigen-1 family protein</fullName>
    </submittedName>
</protein>
<proteinExistence type="predicted"/>
<dbReference type="GeneID" id="94192105"/>
<keyword evidence="1" id="KW-0472">Membrane</keyword>